<feature type="transmembrane region" description="Helical" evidence="1">
    <location>
        <begin position="7"/>
        <end position="29"/>
    </location>
</feature>
<organism evidence="2 3">
    <name type="scientific">Nocardioides soli</name>
    <dbReference type="NCBI Taxonomy" id="1036020"/>
    <lineage>
        <taxon>Bacteria</taxon>
        <taxon>Bacillati</taxon>
        <taxon>Actinomycetota</taxon>
        <taxon>Actinomycetes</taxon>
        <taxon>Propionibacteriales</taxon>
        <taxon>Nocardioidaceae</taxon>
        <taxon>Nocardioides</taxon>
    </lineage>
</organism>
<keyword evidence="3" id="KW-1185">Reference proteome</keyword>
<sequence length="49" mass="5210">MARPARGLAFWAAVGGVSVVSLTLLNIAADRLPIPGLAEFRDYAVRRNG</sequence>
<comment type="caution">
    <text evidence="2">The sequence shown here is derived from an EMBL/GenBank/DDBJ whole genome shotgun (WGS) entry which is preliminary data.</text>
</comment>
<keyword evidence="1" id="KW-1133">Transmembrane helix</keyword>
<dbReference type="Proteomes" id="UP000589626">
    <property type="component" value="Unassembled WGS sequence"/>
</dbReference>
<dbReference type="EMBL" id="JACHWR010000002">
    <property type="protein sequence ID" value="MBB3043918.1"/>
    <property type="molecule type" value="Genomic_DNA"/>
</dbReference>
<evidence type="ECO:0000313" key="3">
    <source>
        <dbReference type="Proteomes" id="UP000589626"/>
    </source>
</evidence>
<evidence type="ECO:0000313" key="2">
    <source>
        <dbReference type="EMBL" id="MBB3043918.1"/>
    </source>
</evidence>
<keyword evidence="1" id="KW-0472">Membrane</keyword>
<dbReference type="AlphaFoldDB" id="A0A7W4VYL6"/>
<evidence type="ECO:0000256" key="1">
    <source>
        <dbReference type="SAM" id="Phobius"/>
    </source>
</evidence>
<accession>A0A7W4VYL6</accession>
<dbReference type="RefSeq" id="WP_183593673.1">
    <property type="nucleotide sequence ID" value="NZ_JACHWR010000002.1"/>
</dbReference>
<protein>
    <submittedName>
        <fullName evidence="2">Uncharacterized protein</fullName>
    </submittedName>
</protein>
<keyword evidence="1" id="KW-0812">Transmembrane</keyword>
<gene>
    <name evidence="2" type="ORF">FHU40_003736</name>
</gene>
<proteinExistence type="predicted"/>
<name>A0A7W4VYL6_9ACTN</name>
<reference evidence="2 3" key="1">
    <citation type="submission" date="2020-08" db="EMBL/GenBank/DDBJ databases">
        <title>Sequencing the genomes of 1000 actinobacteria strains.</title>
        <authorList>
            <person name="Klenk H.-P."/>
        </authorList>
    </citation>
    <scope>NUCLEOTIDE SEQUENCE [LARGE SCALE GENOMIC DNA]</scope>
    <source>
        <strain evidence="2 3">DSM 105498</strain>
    </source>
</reference>